<evidence type="ECO:0000256" key="4">
    <source>
        <dbReference type="ARBA" id="ARBA00022679"/>
    </source>
</evidence>
<comment type="catalytic activity">
    <reaction evidence="7">
        <text>a 2'-deoxycytidine in DNA + S-adenosyl-L-methionine = an N(4)-methyl-2'-deoxycytidine in DNA + S-adenosyl-L-homocysteine + H(+)</text>
        <dbReference type="Rhea" id="RHEA:16857"/>
        <dbReference type="Rhea" id="RHEA-COMP:11369"/>
        <dbReference type="Rhea" id="RHEA-COMP:13674"/>
        <dbReference type="ChEBI" id="CHEBI:15378"/>
        <dbReference type="ChEBI" id="CHEBI:57856"/>
        <dbReference type="ChEBI" id="CHEBI:59789"/>
        <dbReference type="ChEBI" id="CHEBI:85452"/>
        <dbReference type="ChEBI" id="CHEBI:137933"/>
        <dbReference type="EC" id="2.1.1.113"/>
    </reaction>
</comment>
<dbReference type="InterPro" id="IPR029063">
    <property type="entry name" value="SAM-dependent_MTases_sf"/>
</dbReference>
<dbReference type="EMBL" id="CAMKVN010001083">
    <property type="protein sequence ID" value="CAI2173568.1"/>
    <property type="molecule type" value="Genomic_DNA"/>
</dbReference>
<dbReference type="GO" id="GO:0032259">
    <property type="term" value="P:methylation"/>
    <property type="evidence" value="ECO:0007669"/>
    <property type="project" value="UniProtKB-KW"/>
</dbReference>
<dbReference type="GO" id="GO:0009307">
    <property type="term" value="P:DNA restriction-modification system"/>
    <property type="evidence" value="ECO:0007669"/>
    <property type="project" value="UniProtKB-KW"/>
</dbReference>
<keyword evidence="3" id="KW-0489">Methyltransferase</keyword>
<dbReference type="GO" id="GO:0003677">
    <property type="term" value="F:DNA binding"/>
    <property type="evidence" value="ECO:0007669"/>
    <property type="project" value="InterPro"/>
</dbReference>
<comment type="similarity">
    <text evidence="1">Belongs to the N(4)/N(6)-methyltransferase family. N(4) subfamily.</text>
</comment>
<evidence type="ECO:0000256" key="1">
    <source>
        <dbReference type="ARBA" id="ARBA00010203"/>
    </source>
</evidence>
<dbReference type="PROSITE" id="PS00093">
    <property type="entry name" value="N4_MTASE"/>
    <property type="match status" value="1"/>
</dbReference>
<proteinExistence type="inferred from homology"/>
<organism evidence="8 9">
    <name type="scientific">Funneliformis geosporum</name>
    <dbReference type="NCBI Taxonomy" id="1117311"/>
    <lineage>
        <taxon>Eukaryota</taxon>
        <taxon>Fungi</taxon>
        <taxon>Fungi incertae sedis</taxon>
        <taxon>Mucoromycota</taxon>
        <taxon>Glomeromycotina</taxon>
        <taxon>Glomeromycetes</taxon>
        <taxon>Glomerales</taxon>
        <taxon>Glomeraceae</taxon>
        <taxon>Funneliformis</taxon>
    </lineage>
</organism>
<dbReference type="OrthoDB" id="407003at2759"/>
<dbReference type="SUPFAM" id="SSF53335">
    <property type="entry name" value="S-adenosyl-L-methionine-dependent methyltransferases"/>
    <property type="match status" value="1"/>
</dbReference>
<dbReference type="EC" id="2.1.1.113" evidence="2"/>
<keyword evidence="4" id="KW-0808">Transferase</keyword>
<keyword evidence="6" id="KW-0680">Restriction system</keyword>
<dbReference type="Gene3D" id="3.40.50.150">
    <property type="entry name" value="Vaccinia Virus protein VP39"/>
    <property type="match status" value="1"/>
</dbReference>
<dbReference type="GO" id="GO:0015667">
    <property type="term" value="F:site-specific DNA-methyltransferase (cytosine-N4-specific) activity"/>
    <property type="evidence" value="ECO:0007669"/>
    <property type="project" value="UniProtKB-EC"/>
</dbReference>
<reference evidence="8" key="1">
    <citation type="submission" date="2022-08" db="EMBL/GenBank/DDBJ databases">
        <authorList>
            <person name="Kallberg Y."/>
            <person name="Tangrot J."/>
            <person name="Rosling A."/>
        </authorList>
    </citation>
    <scope>NUCLEOTIDE SEQUENCE</scope>
    <source>
        <strain evidence="8">Wild A</strain>
    </source>
</reference>
<evidence type="ECO:0000256" key="6">
    <source>
        <dbReference type="ARBA" id="ARBA00022747"/>
    </source>
</evidence>
<dbReference type="InterPro" id="IPR017985">
    <property type="entry name" value="MeTrfase_CN4_CS"/>
</dbReference>
<name>A0A9W4SLE4_9GLOM</name>
<protein>
    <recommendedName>
        <fullName evidence="2">site-specific DNA-methyltransferase (cytosine-N(4)-specific)</fullName>
        <ecNumber evidence="2">2.1.1.113</ecNumber>
    </recommendedName>
</protein>
<dbReference type="Proteomes" id="UP001153678">
    <property type="component" value="Unassembled WGS sequence"/>
</dbReference>
<evidence type="ECO:0000313" key="9">
    <source>
        <dbReference type="Proteomes" id="UP001153678"/>
    </source>
</evidence>
<comment type="caution">
    <text evidence="8">The sequence shown here is derived from an EMBL/GenBank/DDBJ whole genome shotgun (WGS) entry which is preliminary data.</text>
</comment>
<keyword evidence="5" id="KW-0949">S-adenosyl-L-methionine</keyword>
<evidence type="ECO:0000256" key="7">
    <source>
        <dbReference type="ARBA" id="ARBA00049120"/>
    </source>
</evidence>
<gene>
    <name evidence="8" type="ORF">FWILDA_LOCUS6150</name>
</gene>
<evidence type="ECO:0000256" key="2">
    <source>
        <dbReference type="ARBA" id="ARBA00012185"/>
    </source>
</evidence>
<accession>A0A9W4SLE4</accession>
<evidence type="ECO:0000256" key="3">
    <source>
        <dbReference type="ARBA" id="ARBA00022603"/>
    </source>
</evidence>
<sequence length="134" mass="15572">MVSFGVEKRTRTSSFRLQKQFTNTSKELEKNKLQNYRPKLKNKEKNEILKKQPISVESRNNFSDDDCGVYFKSSEKMIEIEDNTVDLIITSPPYFNIKDYSKNGTQDLTHSSLQEKDVGSINNYSDYISSLLKI</sequence>
<evidence type="ECO:0000313" key="8">
    <source>
        <dbReference type="EMBL" id="CAI2173568.1"/>
    </source>
</evidence>
<dbReference type="AlphaFoldDB" id="A0A9W4SLE4"/>
<evidence type="ECO:0000256" key="5">
    <source>
        <dbReference type="ARBA" id="ARBA00022691"/>
    </source>
</evidence>
<keyword evidence="9" id="KW-1185">Reference proteome</keyword>